<comment type="caution">
    <text evidence="2">The sequence shown here is derived from an EMBL/GenBank/DDBJ whole genome shotgun (WGS) entry which is preliminary data.</text>
</comment>
<reference evidence="2 3" key="1">
    <citation type="submission" date="2024-09" db="EMBL/GenBank/DDBJ databases">
        <title>T2T genomes of carrot and Alternaria dauci and their utility for understanding host-pathogen interaction during carrot leaf blight disease.</title>
        <authorList>
            <person name="Liu W."/>
            <person name="Xu S."/>
            <person name="Ou C."/>
            <person name="Liu X."/>
            <person name="Zhuang F."/>
            <person name="Deng X.W."/>
        </authorList>
    </citation>
    <scope>NUCLEOTIDE SEQUENCE [LARGE SCALE GENOMIC DNA]</scope>
    <source>
        <strain evidence="2 3">A2016</strain>
    </source>
</reference>
<proteinExistence type="predicted"/>
<keyword evidence="3" id="KW-1185">Reference proteome</keyword>
<dbReference type="Pfam" id="PF22041">
    <property type="entry name" value="GST_C_7"/>
    <property type="match status" value="1"/>
</dbReference>
<organism evidence="2 3">
    <name type="scientific">Alternaria dauci</name>
    <dbReference type="NCBI Taxonomy" id="48095"/>
    <lineage>
        <taxon>Eukaryota</taxon>
        <taxon>Fungi</taxon>
        <taxon>Dikarya</taxon>
        <taxon>Ascomycota</taxon>
        <taxon>Pezizomycotina</taxon>
        <taxon>Dothideomycetes</taxon>
        <taxon>Pleosporomycetidae</taxon>
        <taxon>Pleosporales</taxon>
        <taxon>Pleosporineae</taxon>
        <taxon>Pleosporaceae</taxon>
        <taxon>Alternaria</taxon>
        <taxon>Alternaria sect. Porri</taxon>
    </lineage>
</organism>
<gene>
    <name evidence="2" type="ORF">ACET3X_007106</name>
</gene>
<dbReference type="EMBL" id="JBHGVX010000006">
    <property type="protein sequence ID" value="KAL1795290.1"/>
    <property type="molecule type" value="Genomic_DNA"/>
</dbReference>
<evidence type="ECO:0000313" key="2">
    <source>
        <dbReference type="EMBL" id="KAL1795290.1"/>
    </source>
</evidence>
<dbReference type="SUPFAM" id="SSF47616">
    <property type="entry name" value="GST C-terminal domain-like"/>
    <property type="match status" value="1"/>
</dbReference>
<dbReference type="InterPro" id="IPR004045">
    <property type="entry name" value="Glutathione_S-Trfase_N"/>
</dbReference>
<dbReference type="InterPro" id="IPR036249">
    <property type="entry name" value="Thioredoxin-like_sf"/>
</dbReference>
<name>A0ABR3UH26_9PLEO</name>
<dbReference type="Gene3D" id="1.20.1050.10">
    <property type="match status" value="1"/>
</dbReference>
<dbReference type="InterPro" id="IPR036282">
    <property type="entry name" value="Glutathione-S-Trfase_C_sf"/>
</dbReference>
<protein>
    <recommendedName>
        <fullName evidence="1">GST N-terminal domain-containing protein</fullName>
    </recommendedName>
</protein>
<evidence type="ECO:0000313" key="3">
    <source>
        <dbReference type="Proteomes" id="UP001578633"/>
    </source>
</evidence>
<dbReference type="Pfam" id="PF13409">
    <property type="entry name" value="GST_N_2"/>
    <property type="match status" value="1"/>
</dbReference>
<dbReference type="SUPFAM" id="SSF52833">
    <property type="entry name" value="Thioredoxin-like"/>
    <property type="match status" value="1"/>
</dbReference>
<dbReference type="Gene3D" id="3.40.30.10">
    <property type="entry name" value="Glutaredoxin"/>
    <property type="match status" value="1"/>
</dbReference>
<dbReference type="PROSITE" id="PS50404">
    <property type="entry name" value="GST_NTER"/>
    <property type="match status" value="1"/>
</dbReference>
<dbReference type="RefSeq" id="XP_069305874.1">
    <property type="nucleotide sequence ID" value="XM_069453310.1"/>
</dbReference>
<dbReference type="Proteomes" id="UP001578633">
    <property type="component" value="Chromosome 6"/>
</dbReference>
<sequence length="279" mass="31259">MTESTPLVFYDISSPIQPRTYAPNPSKARLALCFKKVPFRTTWVDLLDISTVRTGLNCPATRKLDDGSDFHTLPMLQDPSNNNKVIGDSFDIANYLEDTYPDSGGCLFPKESKGTGLDYQSPNKDTLFFAPLTLNEGAKNAAYANFNTHVDATFSAHVILVSQYMPFNPETADAVKAQMCKRAHLESWDSVSLQGEAREQVRAAFKVALKSLADFFVVNEGGPFLEGEKANYADLIVGGWLNMMAKCMPKEEWEDFREWHGGVFGRLHDVLQERYFECV</sequence>
<evidence type="ECO:0000259" key="1">
    <source>
        <dbReference type="PROSITE" id="PS50404"/>
    </source>
</evidence>
<accession>A0ABR3UH26</accession>
<feature type="domain" description="GST N-terminal" evidence="1">
    <location>
        <begin position="12"/>
        <end position="104"/>
    </location>
</feature>
<dbReference type="CDD" id="cd00299">
    <property type="entry name" value="GST_C_family"/>
    <property type="match status" value="1"/>
</dbReference>
<dbReference type="InterPro" id="IPR054416">
    <property type="entry name" value="GST_UstS-like_C"/>
</dbReference>
<dbReference type="GeneID" id="96087428"/>